<proteinExistence type="predicted"/>
<organism evidence="1 2">
    <name type="scientific">Brassica cretica</name>
    <name type="common">Mustard</name>
    <dbReference type="NCBI Taxonomy" id="69181"/>
    <lineage>
        <taxon>Eukaryota</taxon>
        <taxon>Viridiplantae</taxon>
        <taxon>Streptophyta</taxon>
        <taxon>Embryophyta</taxon>
        <taxon>Tracheophyta</taxon>
        <taxon>Spermatophyta</taxon>
        <taxon>Magnoliopsida</taxon>
        <taxon>eudicotyledons</taxon>
        <taxon>Gunneridae</taxon>
        <taxon>Pentapetalae</taxon>
        <taxon>rosids</taxon>
        <taxon>malvids</taxon>
        <taxon>Brassicales</taxon>
        <taxon>Brassicaceae</taxon>
        <taxon>Brassiceae</taxon>
        <taxon>Brassica</taxon>
    </lineage>
</organism>
<comment type="caution">
    <text evidence="1">The sequence shown here is derived from an EMBL/GenBank/DDBJ whole genome shotgun (WGS) entry which is preliminary data.</text>
</comment>
<evidence type="ECO:0000313" key="2">
    <source>
        <dbReference type="Proteomes" id="UP000266723"/>
    </source>
</evidence>
<keyword evidence="2" id="KW-1185">Reference proteome</keyword>
<sequence length="146" mass="17248">MLHIMPRQLDLVTSLKEMRMVGTRFHFKSLPSKVRKSINGYIELGRPMRYRNMTSSHYARTSRIKIWRDQREGLQDFAYLAMCWSTTWSSWRHLGAFGAQKKCLKRSTDEQRTRATSPERRREVAVTHIPERPGQSDMERSLAFLS</sequence>
<evidence type="ECO:0000313" key="1">
    <source>
        <dbReference type="EMBL" id="KAF3579234.1"/>
    </source>
</evidence>
<dbReference type="Proteomes" id="UP000266723">
    <property type="component" value="Unassembled WGS sequence"/>
</dbReference>
<name>A0ABQ7DNJ8_BRACR</name>
<reference evidence="1 2" key="1">
    <citation type="journal article" date="2020" name="BMC Genomics">
        <title>Intraspecific diversification of the crop wild relative Brassica cretica Lam. using demographic model selection.</title>
        <authorList>
            <person name="Kioukis A."/>
            <person name="Michalopoulou V.A."/>
            <person name="Briers L."/>
            <person name="Pirintsos S."/>
            <person name="Studholme D.J."/>
            <person name="Pavlidis P."/>
            <person name="Sarris P.F."/>
        </authorList>
    </citation>
    <scope>NUCLEOTIDE SEQUENCE [LARGE SCALE GENOMIC DNA]</scope>
    <source>
        <strain evidence="2">cv. PFS-1207/04</strain>
    </source>
</reference>
<gene>
    <name evidence="1" type="ORF">DY000_02030805</name>
</gene>
<accession>A0ABQ7DNJ8</accession>
<protein>
    <submittedName>
        <fullName evidence="1">Uncharacterized protein</fullName>
    </submittedName>
</protein>
<dbReference type="EMBL" id="QGKV02000649">
    <property type="protein sequence ID" value="KAF3579234.1"/>
    <property type="molecule type" value="Genomic_DNA"/>
</dbReference>